<dbReference type="Proteomes" id="UP000053372">
    <property type="component" value="Unassembled WGS sequence"/>
</dbReference>
<dbReference type="InterPro" id="IPR016164">
    <property type="entry name" value="FAD-linked_Oxase-like_C"/>
</dbReference>
<evidence type="ECO:0000256" key="1">
    <source>
        <dbReference type="ARBA" id="ARBA00001974"/>
    </source>
</evidence>
<dbReference type="RefSeq" id="WP_027843557.1">
    <property type="nucleotide sequence ID" value="NZ_LMTZ01000001.1"/>
</dbReference>
<dbReference type="Pfam" id="PF01565">
    <property type="entry name" value="FAD_binding_4"/>
    <property type="match status" value="1"/>
</dbReference>
<dbReference type="Gene3D" id="3.40.462.10">
    <property type="entry name" value="FAD-linked oxidases, C-terminal domain"/>
    <property type="match status" value="1"/>
</dbReference>
<evidence type="ECO:0000256" key="3">
    <source>
        <dbReference type="ARBA" id="ARBA00022630"/>
    </source>
</evidence>
<dbReference type="SUPFAM" id="SSF56176">
    <property type="entry name" value="FAD-binding/transporter-associated domain-like"/>
    <property type="match status" value="1"/>
</dbReference>
<organism evidence="8 9">
    <name type="scientific">Mastigocoleus testarum BC008</name>
    <dbReference type="NCBI Taxonomy" id="371196"/>
    <lineage>
        <taxon>Bacteria</taxon>
        <taxon>Bacillati</taxon>
        <taxon>Cyanobacteriota</taxon>
        <taxon>Cyanophyceae</taxon>
        <taxon>Nostocales</taxon>
        <taxon>Hapalosiphonaceae</taxon>
        <taxon>Mastigocoleus</taxon>
    </lineage>
</organism>
<comment type="caution">
    <text evidence="8">The sequence shown here is derived from an EMBL/GenBank/DDBJ whole genome shotgun (WGS) entry which is preliminary data.</text>
</comment>
<dbReference type="InterPro" id="IPR050432">
    <property type="entry name" value="FAD-linked_Oxidoreductases_BP"/>
</dbReference>
<dbReference type="SUPFAM" id="SSF55103">
    <property type="entry name" value="FAD-linked oxidases, C-terminal domain"/>
    <property type="match status" value="1"/>
</dbReference>
<dbReference type="InterPro" id="IPR016169">
    <property type="entry name" value="FAD-bd_PCMH_sub2"/>
</dbReference>
<dbReference type="GO" id="GO:0071949">
    <property type="term" value="F:FAD binding"/>
    <property type="evidence" value="ECO:0007669"/>
    <property type="project" value="InterPro"/>
</dbReference>
<dbReference type="GO" id="GO:0019139">
    <property type="term" value="F:cytokinin dehydrogenase activity"/>
    <property type="evidence" value="ECO:0007669"/>
    <property type="project" value="InterPro"/>
</dbReference>
<dbReference type="GO" id="GO:0009690">
    <property type="term" value="P:cytokinin metabolic process"/>
    <property type="evidence" value="ECO:0007669"/>
    <property type="project" value="InterPro"/>
</dbReference>
<gene>
    <name evidence="7" type="ORF">BC008_21460</name>
    <name evidence="8" type="ORF">BC008_45415</name>
</gene>
<evidence type="ECO:0000256" key="4">
    <source>
        <dbReference type="ARBA" id="ARBA00022827"/>
    </source>
</evidence>
<keyword evidence="9" id="KW-1185">Reference proteome</keyword>
<accession>A0A0V8A1A0</accession>
<dbReference type="PROSITE" id="PS51387">
    <property type="entry name" value="FAD_PCMH"/>
    <property type="match status" value="1"/>
</dbReference>
<name>A0A0V8A1A0_9CYAN</name>
<keyword evidence="5" id="KW-0560">Oxidoreductase</keyword>
<keyword evidence="3" id="KW-0285">Flavoprotein</keyword>
<dbReference type="InterPro" id="IPR016170">
    <property type="entry name" value="Cytok_DH_C_sf"/>
</dbReference>
<feature type="domain" description="FAD-binding PCMH-type" evidence="6">
    <location>
        <begin position="70"/>
        <end position="240"/>
    </location>
</feature>
<dbReference type="InterPro" id="IPR006093">
    <property type="entry name" value="Oxy_OxRdtase_FAD_BS"/>
</dbReference>
<dbReference type="PROSITE" id="PS00862">
    <property type="entry name" value="OX2_COVAL_FAD"/>
    <property type="match status" value="1"/>
</dbReference>
<comment type="cofactor">
    <cofactor evidence="1">
        <name>FAD</name>
        <dbReference type="ChEBI" id="CHEBI:57692"/>
    </cofactor>
</comment>
<reference evidence="8 9" key="1">
    <citation type="journal article" date="2015" name="Genome Announc.">
        <title>Draft Genome of the Euendolithic (true boring) Cyanobacterium Mastigocoleus testarum strain BC008.</title>
        <authorList>
            <person name="Guida B.S."/>
            <person name="Garcia-Pichel F."/>
        </authorList>
    </citation>
    <scope>NUCLEOTIDE SEQUENCE [LARGE SCALE GENOMIC DNA]</scope>
    <source>
        <strain evidence="8 9">BC008</strain>
    </source>
</reference>
<comment type="similarity">
    <text evidence="2">Belongs to the oxygen-dependent FAD-linked oxidoreductase family.</text>
</comment>
<dbReference type="InterPro" id="IPR036318">
    <property type="entry name" value="FAD-bd_PCMH-like_sf"/>
</dbReference>
<evidence type="ECO:0000256" key="2">
    <source>
        <dbReference type="ARBA" id="ARBA00005466"/>
    </source>
</evidence>
<proteinExistence type="inferred from homology"/>
<evidence type="ECO:0000313" key="9">
    <source>
        <dbReference type="Proteomes" id="UP000053372"/>
    </source>
</evidence>
<keyword evidence="4" id="KW-0274">FAD</keyword>
<evidence type="ECO:0000259" key="6">
    <source>
        <dbReference type="PROSITE" id="PS51387"/>
    </source>
</evidence>
<dbReference type="InterPro" id="IPR016167">
    <property type="entry name" value="FAD-bd_PCMH_sub1"/>
</dbReference>
<dbReference type="InterPro" id="IPR015345">
    <property type="entry name" value="Cytokinin_DH_FAD/cytokin-bd"/>
</dbReference>
<dbReference type="Gene3D" id="3.30.465.10">
    <property type="match status" value="1"/>
</dbReference>
<dbReference type="PANTHER" id="PTHR13878:SF53">
    <property type="entry name" value="CYTOKININ DEHYDROGENASE 6"/>
    <property type="match status" value="1"/>
</dbReference>
<sequence>MNTGRIKRRDILIGTTATIGVIAFDPVEKLWITDVQAQSTSSITIPNLDGQLLLDPESLAAVADDFGHIIKKTPMAVLQPGSKRDIAKIIRYANRFGIKVAMRGQGHTTYGQAQVDAGVVIDSKTLNKIHHISSTQVIVEPGVLILDLLKATLAQGLTPKVFPDYLGLSVGGLLQVGGIGGHTQKFGLFADNVLEVQAILGKGVSTVSSLNKKPSLFNSLIGGLGQFGIITQTTLPLIGAPTHARVYQLSYTSLQQYIADQNQAVTDGRFNYLEGQVIANPSSTTGWTYLLEAASYYTPPQAPSDSLLDGLSPDGGTTIDEFSYFDWQNRLAPLVAALQESGVWQFPHPWLDLFIPNSKVESYIHQVLQNLKSTDVNGPILLYPFLRSKLTRPFIKVPSEEIIYLFSILRTAPSDDPNTVQAMVAANRSLFEQARDQGGKSYRISAFPFSPQDWIEHFARSWNKFRRQKVSLDPKNILTPGQGIFNQ</sequence>
<dbReference type="Gene3D" id="3.30.43.10">
    <property type="entry name" value="Uridine Diphospho-n-acetylenolpyruvylglucosamine Reductase, domain 2"/>
    <property type="match status" value="1"/>
</dbReference>
<dbReference type="OrthoDB" id="9768764at2"/>
<dbReference type="Pfam" id="PF09265">
    <property type="entry name" value="Cytokin-bind"/>
    <property type="match status" value="1"/>
</dbReference>
<dbReference type="PANTHER" id="PTHR13878">
    <property type="entry name" value="GULONOLACTONE OXIDASE"/>
    <property type="match status" value="1"/>
</dbReference>
<evidence type="ECO:0000313" key="7">
    <source>
        <dbReference type="EMBL" id="KST65367.1"/>
    </source>
</evidence>
<evidence type="ECO:0000256" key="5">
    <source>
        <dbReference type="ARBA" id="ARBA00023002"/>
    </source>
</evidence>
<dbReference type="AlphaFoldDB" id="A0A0V8A1A0"/>
<dbReference type="EMBL" id="LMTZ01000108">
    <property type="protein sequence ID" value="KST65367.1"/>
    <property type="molecule type" value="Genomic_DNA"/>
</dbReference>
<evidence type="ECO:0000313" key="8">
    <source>
        <dbReference type="EMBL" id="KST70431.1"/>
    </source>
</evidence>
<dbReference type="EMBL" id="LMTZ01000001">
    <property type="protein sequence ID" value="KST70431.1"/>
    <property type="molecule type" value="Genomic_DNA"/>
</dbReference>
<dbReference type="InterPro" id="IPR016166">
    <property type="entry name" value="FAD-bd_PCMH"/>
</dbReference>
<dbReference type="InterPro" id="IPR006094">
    <property type="entry name" value="Oxid_FAD_bind_N"/>
</dbReference>
<protein>
    <recommendedName>
        <fullName evidence="6">FAD-binding PCMH-type domain-containing protein</fullName>
    </recommendedName>
</protein>